<protein>
    <recommendedName>
        <fullName evidence="5">Helitron helicase-like domain-containing protein</fullName>
    </recommendedName>
</protein>
<feature type="region of interest" description="Disordered" evidence="1">
    <location>
        <begin position="232"/>
        <end position="255"/>
    </location>
</feature>
<feature type="transmembrane region" description="Helical" evidence="2">
    <location>
        <begin position="392"/>
        <end position="414"/>
    </location>
</feature>
<evidence type="ECO:0000256" key="2">
    <source>
        <dbReference type="SAM" id="Phobius"/>
    </source>
</evidence>
<evidence type="ECO:0008006" key="5">
    <source>
        <dbReference type="Google" id="ProtNLM"/>
    </source>
</evidence>
<dbReference type="EMBL" id="PKPP01001170">
    <property type="protein sequence ID" value="PWA84998.1"/>
    <property type="molecule type" value="Genomic_DNA"/>
</dbReference>
<sequence length="740" mass="81984">MGQSKKVRTSSSQKFTQTNDPTTYGCPAYQMHNIVTANISACEPHVCHYSVASTGHECVGCPPDESSAVGYDHYPTDNALLLHPKSSSYMSKEAFTLNGRCLDQPTKTSATCSRMSTKQPRKELDAQQPSCSGQAKKKNKRTKEVANKAADMCDASHHMHSLGQPMFQTVIHGGEYSNTNVTVNAANAPDSLDSMQGIVKQLPLYASEVMPPTHGHIVTNVAPAHSHKAKIRKRKLPENQASKRCTRQVGSPTHVHAIGQPSNSAVIETNVHDNVSATAILTNVAADAWHDPKIRKKRVSEDQRSKRCMRRVHSVNGVGGIGQPSTSNQQQMFTQMGANCYAKCCSSTAIYKKKQAWRAAKQKMILQTPSVKPHLLLQHKVTTIAVSTRNCFFYLFSLVGGDLLLHLLITYTFFMDLGASTAYDDLGDCTERCQYCDATFWHGSNGPDLDEEVVQGLIHFLDAHNELVQIFRTARDKCAEHDVPEFKVRLYSGEGPRGYELPTSQTLGAIVFDSGPESESNYDVILEYRDGVLKRISKIHKSYMSLQFPLIFIYGQPGYHTKLMLRTADPNDEPRPVPLLPSSAQPASEEKPDQKIGSKTPATPIPFIDQASLQKKKDQQSGSKAAKRALFQHEPTDAKKLQETTPTLLPLADQSISEDKKDVQGLSKTLPPSPPLTDRTTSDQKKMKRLAQTPPTKQCLTMKQQKQRSEKHYLHLYASSFVCHCITECKKQLLLSSYGT</sequence>
<dbReference type="PANTHER" id="PTHR45786">
    <property type="entry name" value="DNA BINDING PROTEIN-LIKE"/>
    <property type="match status" value="1"/>
</dbReference>
<keyword evidence="2" id="KW-1133">Transmembrane helix</keyword>
<feature type="region of interest" description="Disordered" evidence="1">
    <location>
        <begin position="566"/>
        <end position="696"/>
    </location>
</feature>
<gene>
    <name evidence="3" type="ORF">CTI12_AA154590</name>
</gene>
<evidence type="ECO:0000313" key="3">
    <source>
        <dbReference type="EMBL" id="PWA84998.1"/>
    </source>
</evidence>
<name>A0A2U1PGV7_ARTAN</name>
<proteinExistence type="predicted"/>
<feature type="compositionally biased region" description="Polar residues" evidence="1">
    <location>
        <begin position="108"/>
        <end position="118"/>
    </location>
</feature>
<organism evidence="3 4">
    <name type="scientific">Artemisia annua</name>
    <name type="common">Sweet wormwood</name>
    <dbReference type="NCBI Taxonomy" id="35608"/>
    <lineage>
        <taxon>Eukaryota</taxon>
        <taxon>Viridiplantae</taxon>
        <taxon>Streptophyta</taxon>
        <taxon>Embryophyta</taxon>
        <taxon>Tracheophyta</taxon>
        <taxon>Spermatophyta</taxon>
        <taxon>Magnoliopsida</taxon>
        <taxon>eudicotyledons</taxon>
        <taxon>Gunneridae</taxon>
        <taxon>Pentapetalae</taxon>
        <taxon>asterids</taxon>
        <taxon>campanulids</taxon>
        <taxon>Asterales</taxon>
        <taxon>Asteraceae</taxon>
        <taxon>Asteroideae</taxon>
        <taxon>Anthemideae</taxon>
        <taxon>Artemisiinae</taxon>
        <taxon>Artemisia</taxon>
    </lineage>
</organism>
<reference evidence="3 4" key="1">
    <citation type="journal article" date="2018" name="Mol. Plant">
        <title>The genome of Artemisia annua provides insight into the evolution of Asteraceae family and artemisinin biosynthesis.</title>
        <authorList>
            <person name="Shen Q."/>
            <person name="Zhang L."/>
            <person name="Liao Z."/>
            <person name="Wang S."/>
            <person name="Yan T."/>
            <person name="Shi P."/>
            <person name="Liu M."/>
            <person name="Fu X."/>
            <person name="Pan Q."/>
            <person name="Wang Y."/>
            <person name="Lv Z."/>
            <person name="Lu X."/>
            <person name="Zhang F."/>
            <person name="Jiang W."/>
            <person name="Ma Y."/>
            <person name="Chen M."/>
            <person name="Hao X."/>
            <person name="Li L."/>
            <person name="Tang Y."/>
            <person name="Lv G."/>
            <person name="Zhou Y."/>
            <person name="Sun X."/>
            <person name="Brodelius P.E."/>
            <person name="Rose J.K.C."/>
            <person name="Tang K."/>
        </authorList>
    </citation>
    <scope>NUCLEOTIDE SEQUENCE [LARGE SCALE GENOMIC DNA]</scope>
    <source>
        <strain evidence="4">cv. Huhao1</strain>
        <tissue evidence="3">Leaf</tissue>
    </source>
</reference>
<comment type="caution">
    <text evidence="3">The sequence shown here is derived from an EMBL/GenBank/DDBJ whole genome shotgun (WGS) entry which is preliminary data.</text>
</comment>
<dbReference type="AlphaFoldDB" id="A0A2U1PGV7"/>
<dbReference type="PANTHER" id="PTHR45786:SF74">
    <property type="entry name" value="ATP-DEPENDENT DNA HELICASE"/>
    <property type="match status" value="1"/>
</dbReference>
<keyword evidence="2" id="KW-0812">Transmembrane</keyword>
<evidence type="ECO:0000256" key="1">
    <source>
        <dbReference type="SAM" id="MobiDB-lite"/>
    </source>
</evidence>
<dbReference type="Proteomes" id="UP000245207">
    <property type="component" value="Unassembled WGS sequence"/>
</dbReference>
<feature type="compositionally biased region" description="Polar residues" evidence="1">
    <location>
        <begin position="239"/>
        <end position="251"/>
    </location>
</feature>
<accession>A0A2U1PGV7</accession>
<evidence type="ECO:0000313" key="4">
    <source>
        <dbReference type="Proteomes" id="UP000245207"/>
    </source>
</evidence>
<keyword evidence="4" id="KW-1185">Reference proteome</keyword>
<feature type="region of interest" description="Disordered" evidence="1">
    <location>
        <begin position="108"/>
        <end position="142"/>
    </location>
</feature>
<keyword evidence="2" id="KW-0472">Membrane</keyword>